<comment type="subcellular location">
    <subcellularLocation>
        <location evidence="1">Membrane</location>
        <topology evidence="1">Multi-pass membrane protein</topology>
    </subcellularLocation>
</comment>
<dbReference type="STRING" id="691883.A0A058ZCQ2"/>
<dbReference type="GO" id="GO:0005739">
    <property type="term" value="C:mitochondrion"/>
    <property type="evidence" value="ECO:0007669"/>
    <property type="project" value="TreeGrafter"/>
</dbReference>
<dbReference type="GeneID" id="20526316"/>
<dbReference type="RefSeq" id="XP_009493768.1">
    <property type="nucleotide sequence ID" value="XM_009495493.1"/>
</dbReference>
<feature type="region of interest" description="Disordered" evidence="6">
    <location>
        <begin position="51"/>
        <end position="81"/>
    </location>
</feature>
<dbReference type="OMA" id="EMWRTEG"/>
<feature type="repeat" description="Solcar" evidence="4">
    <location>
        <begin position="293"/>
        <end position="407"/>
    </location>
</feature>
<evidence type="ECO:0000256" key="2">
    <source>
        <dbReference type="ARBA" id="ARBA00022692"/>
    </source>
</evidence>
<feature type="repeat" description="Solcar" evidence="4">
    <location>
        <begin position="201"/>
        <end position="280"/>
    </location>
</feature>
<name>A0A058ZCQ2_FONAL</name>
<organism evidence="7">
    <name type="scientific">Fonticula alba</name>
    <name type="common">Slime mold</name>
    <dbReference type="NCBI Taxonomy" id="691883"/>
    <lineage>
        <taxon>Eukaryota</taxon>
        <taxon>Rotosphaerida</taxon>
        <taxon>Fonticulaceae</taxon>
        <taxon>Fonticula</taxon>
    </lineage>
</organism>
<feature type="repeat" description="Solcar" evidence="4">
    <location>
        <begin position="17"/>
        <end position="124"/>
    </location>
</feature>
<dbReference type="SUPFAM" id="SSF103506">
    <property type="entry name" value="Mitochondrial carrier"/>
    <property type="match status" value="1"/>
</dbReference>
<comment type="similarity">
    <text evidence="5">Belongs to the mitochondrial carrier (TC 2.A.29) family.</text>
</comment>
<dbReference type="eggNOG" id="KOG0766">
    <property type="taxonomic scope" value="Eukaryota"/>
</dbReference>
<dbReference type="Gene3D" id="1.50.40.10">
    <property type="entry name" value="Mitochondrial carrier domain"/>
    <property type="match status" value="2"/>
</dbReference>
<dbReference type="PANTHER" id="PTHR46181:SF3">
    <property type="entry name" value="MITOCHONDRIAL GLYCINE TRANSPORTER"/>
    <property type="match status" value="1"/>
</dbReference>
<sequence length="415" mass="42662">MSVAPSGPATDTGSHARQTLAALVSGGAASLVSCLLFQPLDLLKTRLQQPVPGALSPRPGNAPAGASAMAASGPRPPSSISQVSREILRTHGPAGFWRGSLATVLRTVPGSALYFGALRLGRSRLDALAAGALQPACSACLAADAPATGGLARSRRSWPATQQGAACVLCTRPVGPGALSVFLPEGALSDVLLRSSQQELDLALAFAARSTIAGLLNPVSVVKARFESNYYAYRSLGEAMRALLASEGPRGWLRGLGATVARDAPYSALYYSTYRSLQGASQHALAARDVDIPAPVRNFACGVAAGALATALTHPFDVVKTRAQLAPGAYPNSLRALLSLATAPDMGFLEVGRAAAGRLGLPGSVSGPAAQAYAICRTAFSGLAPRLARKSLQTALTWTLFEEITRLVNRLAASS</sequence>
<feature type="compositionally biased region" description="Low complexity" evidence="6">
    <location>
        <begin position="59"/>
        <end position="73"/>
    </location>
</feature>
<proteinExistence type="inferred from homology"/>
<dbReference type="GO" id="GO:1904983">
    <property type="term" value="P:glycine import into mitochondrion"/>
    <property type="evidence" value="ECO:0007669"/>
    <property type="project" value="TreeGrafter"/>
</dbReference>
<evidence type="ECO:0000313" key="7">
    <source>
        <dbReference type="EMBL" id="KCV72190.1"/>
    </source>
</evidence>
<keyword evidence="2 4" id="KW-0812">Transmembrane</keyword>
<dbReference type="InterPro" id="IPR018108">
    <property type="entry name" value="MCP_transmembrane"/>
</dbReference>
<dbReference type="OrthoDB" id="1924968at2759"/>
<dbReference type="PANTHER" id="PTHR46181">
    <property type="entry name" value="MITOCHONDRIAL GLYCINE TRANSPORTER"/>
    <property type="match status" value="1"/>
</dbReference>
<dbReference type="Proteomes" id="UP000030693">
    <property type="component" value="Unassembled WGS sequence"/>
</dbReference>
<keyword evidence="8" id="KW-1185">Reference proteome</keyword>
<evidence type="ECO:0000256" key="4">
    <source>
        <dbReference type="PROSITE-ProRule" id="PRU00282"/>
    </source>
</evidence>
<dbReference type="Pfam" id="PF00153">
    <property type="entry name" value="Mito_carr"/>
    <property type="match status" value="3"/>
</dbReference>
<dbReference type="GO" id="GO:0015187">
    <property type="term" value="F:glycine transmembrane transporter activity"/>
    <property type="evidence" value="ECO:0007669"/>
    <property type="project" value="TreeGrafter"/>
</dbReference>
<dbReference type="InterPro" id="IPR023395">
    <property type="entry name" value="MCP_dom_sf"/>
</dbReference>
<accession>A0A058ZCQ2</accession>
<evidence type="ECO:0000256" key="3">
    <source>
        <dbReference type="ARBA" id="ARBA00023136"/>
    </source>
</evidence>
<reference evidence="7" key="1">
    <citation type="submission" date="2013-04" db="EMBL/GenBank/DDBJ databases">
        <title>The Genome Sequence of Fonticula alba ATCC 38817.</title>
        <authorList>
            <consortium name="The Broad Institute Genomics Platform"/>
            <person name="Russ C."/>
            <person name="Cuomo C."/>
            <person name="Burger G."/>
            <person name="Gray M.W."/>
            <person name="Holland P.W.H."/>
            <person name="King N."/>
            <person name="Lang F.B.F."/>
            <person name="Roger A.J."/>
            <person name="Ruiz-Trillo I."/>
            <person name="Brown M."/>
            <person name="Walker B."/>
            <person name="Young S."/>
            <person name="Zeng Q."/>
            <person name="Gargeya S."/>
            <person name="Fitzgerald M."/>
            <person name="Haas B."/>
            <person name="Abouelleil A."/>
            <person name="Allen A.W."/>
            <person name="Alvarado L."/>
            <person name="Arachchi H.M."/>
            <person name="Berlin A.M."/>
            <person name="Chapman S.B."/>
            <person name="Gainer-Dewar J."/>
            <person name="Goldberg J."/>
            <person name="Griggs A."/>
            <person name="Gujja S."/>
            <person name="Hansen M."/>
            <person name="Howarth C."/>
            <person name="Imamovic A."/>
            <person name="Ireland A."/>
            <person name="Larimer J."/>
            <person name="McCowan C."/>
            <person name="Murphy C."/>
            <person name="Pearson M."/>
            <person name="Poon T.W."/>
            <person name="Priest M."/>
            <person name="Roberts A."/>
            <person name="Saif S."/>
            <person name="Shea T."/>
            <person name="Sisk P."/>
            <person name="Sykes S."/>
            <person name="Wortman J."/>
            <person name="Nusbaum C."/>
            <person name="Birren B."/>
        </authorList>
    </citation>
    <scope>NUCLEOTIDE SEQUENCE [LARGE SCALE GENOMIC DNA]</scope>
    <source>
        <strain evidence="7">ATCC 38817</strain>
    </source>
</reference>
<protein>
    <submittedName>
        <fullName evidence="7">Uncharacterized protein</fullName>
    </submittedName>
</protein>
<gene>
    <name evidence="7" type="ORF">H696_01591</name>
</gene>
<dbReference type="EMBL" id="KB932202">
    <property type="protein sequence ID" value="KCV72190.1"/>
    <property type="molecule type" value="Genomic_DNA"/>
</dbReference>
<evidence type="ECO:0000313" key="8">
    <source>
        <dbReference type="Proteomes" id="UP000030693"/>
    </source>
</evidence>
<evidence type="ECO:0000256" key="6">
    <source>
        <dbReference type="SAM" id="MobiDB-lite"/>
    </source>
</evidence>
<keyword evidence="3 4" id="KW-0472">Membrane</keyword>
<dbReference type="GO" id="GO:0016020">
    <property type="term" value="C:membrane"/>
    <property type="evidence" value="ECO:0007669"/>
    <property type="project" value="UniProtKB-SubCell"/>
</dbReference>
<dbReference type="PROSITE" id="PS50920">
    <property type="entry name" value="SOLCAR"/>
    <property type="match status" value="3"/>
</dbReference>
<evidence type="ECO:0000256" key="1">
    <source>
        <dbReference type="ARBA" id="ARBA00004141"/>
    </source>
</evidence>
<keyword evidence="5" id="KW-0813">Transport</keyword>
<evidence type="ECO:0000256" key="5">
    <source>
        <dbReference type="RuleBase" id="RU000488"/>
    </source>
</evidence>
<dbReference type="AlphaFoldDB" id="A0A058ZCQ2"/>